<keyword evidence="3" id="KW-0201">Cytochrome c-type biogenesis</keyword>
<evidence type="ECO:0000256" key="2">
    <source>
        <dbReference type="ARBA" id="ARBA00022617"/>
    </source>
</evidence>
<name>A0A259TVX5_9BACT</name>
<dbReference type="EMBL" id="MQWB01000001">
    <property type="protein sequence ID" value="OZC01922.1"/>
    <property type="molecule type" value="Genomic_DNA"/>
</dbReference>
<keyword evidence="4" id="KW-0472">Membrane</keyword>
<sequence>MKPKTIILLALIGVFGFFVVKSFGDTLQGYETFTEASTSGRDAHVAGTWLPTQPVAYDPGANTFTFTMADEDGTTRRVIYANPKPANFEDAEKVVVEGRMEGEVFMADNILVKCPSKYNEGNEFEQAEPGEAPTTTASL</sequence>
<dbReference type="OrthoDB" id="1524250at2"/>
<comment type="subcellular location">
    <subcellularLocation>
        <location evidence="1">Membrane</location>
    </subcellularLocation>
</comment>
<keyword evidence="6" id="KW-1185">Reference proteome</keyword>
<comment type="caution">
    <text evidence="5">The sequence shown here is derived from an EMBL/GenBank/DDBJ whole genome shotgun (WGS) entry which is preliminary data.</text>
</comment>
<evidence type="ECO:0000256" key="3">
    <source>
        <dbReference type="ARBA" id="ARBA00022748"/>
    </source>
</evidence>
<organism evidence="5 6">
    <name type="scientific">Rubricoccus marinus</name>
    <dbReference type="NCBI Taxonomy" id="716817"/>
    <lineage>
        <taxon>Bacteria</taxon>
        <taxon>Pseudomonadati</taxon>
        <taxon>Rhodothermota</taxon>
        <taxon>Rhodothermia</taxon>
        <taxon>Rhodothermales</taxon>
        <taxon>Rubricoccaceae</taxon>
        <taxon>Rubricoccus</taxon>
    </lineage>
</organism>
<proteinExistence type="predicted"/>
<accession>A0A259TVX5</accession>
<keyword evidence="2" id="KW-0349">Heme</keyword>
<dbReference type="Proteomes" id="UP000216446">
    <property type="component" value="Unassembled WGS sequence"/>
</dbReference>
<dbReference type="GO" id="GO:0005886">
    <property type="term" value="C:plasma membrane"/>
    <property type="evidence" value="ECO:0007669"/>
    <property type="project" value="InterPro"/>
</dbReference>
<dbReference type="InterPro" id="IPR036127">
    <property type="entry name" value="CcmE-like_sf"/>
</dbReference>
<dbReference type="GO" id="GO:0020037">
    <property type="term" value="F:heme binding"/>
    <property type="evidence" value="ECO:0007669"/>
    <property type="project" value="InterPro"/>
</dbReference>
<dbReference type="InterPro" id="IPR012340">
    <property type="entry name" value="NA-bd_OB-fold"/>
</dbReference>
<keyword evidence="2" id="KW-0479">Metal-binding</keyword>
<dbReference type="InParanoid" id="A0A259TVX5"/>
<reference evidence="5 6" key="1">
    <citation type="submission" date="2016-11" db="EMBL/GenBank/DDBJ databases">
        <title>Study of marine rhodopsin-containing bacteria.</title>
        <authorList>
            <person name="Yoshizawa S."/>
            <person name="Kumagai Y."/>
            <person name="Kogure K."/>
        </authorList>
    </citation>
    <scope>NUCLEOTIDE SEQUENCE [LARGE SCALE GENOMIC DNA]</scope>
    <source>
        <strain evidence="5 6">SG-29</strain>
    </source>
</reference>
<evidence type="ECO:0008006" key="7">
    <source>
        <dbReference type="Google" id="ProtNLM"/>
    </source>
</evidence>
<dbReference type="Gene3D" id="2.40.50.140">
    <property type="entry name" value="Nucleic acid-binding proteins"/>
    <property type="match status" value="1"/>
</dbReference>
<evidence type="ECO:0000313" key="6">
    <source>
        <dbReference type="Proteomes" id="UP000216446"/>
    </source>
</evidence>
<evidence type="ECO:0000256" key="1">
    <source>
        <dbReference type="ARBA" id="ARBA00004370"/>
    </source>
</evidence>
<gene>
    <name evidence="5" type="ORF">BSZ36_02320</name>
</gene>
<evidence type="ECO:0000256" key="4">
    <source>
        <dbReference type="ARBA" id="ARBA00023136"/>
    </source>
</evidence>
<dbReference type="AlphaFoldDB" id="A0A259TVX5"/>
<dbReference type="GO" id="GO:0017004">
    <property type="term" value="P:cytochrome complex assembly"/>
    <property type="evidence" value="ECO:0007669"/>
    <property type="project" value="UniProtKB-KW"/>
</dbReference>
<dbReference type="GO" id="GO:0017003">
    <property type="term" value="P:protein-heme linkage"/>
    <property type="evidence" value="ECO:0007669"/>
    <property type="project" value="InterPro"/>
</dbReference>
<dbReference type="Pfam" id="PF03100">
    <property type="entry name" value="CcmE"/>
    <property type="match status" value="1"/>
</dbReference>
<dbReference type="InterPro" id="IPR004329">
    <property type="entry name" value="CcmE"/>
</dbReference>
<protein>
    <recommendedName>
        <fullName evidence="7">Cytochrome C biogenesis protein</fullName>
    </recommendedName>
</protein>
<dbReference type="SUPFAM" id="SSF82093">
    <property type="entry name" value="Heme chaperone CcmE"/>
    <property type="match status" value="1"/>
</dbReference>
<dbReference type="RefSeq" id="WP_094545599.1">
    <property type="nucleotide sequence ID" value="NZ_MQWB01000001.1"/>
</dbReference>
<keyword evidence="2" id="KW-0408">Iron</keyword>
<evidence type="ECO:0000313" key="5">
    <source>
        <dbReference type="EMBL" id="OZC01922.1"/>
    </source>
</evidence>